<comment type="caution">
    <text evidence="1">The sequence shown here is derived from an EMBL/GenBank/DDBJ whole genome shotgun (WGS) entry which is preliminary data.</text>
</comment>
<evidence type="ECO:0000313" key="2">
    <source>
        <dbReference type="Proteomes" id="UP000522262"/>
    </source>
</evidence>
<proteinExistence type="predicted"/>
<dbReference type="SUPFAM" id="SSF56281">
    <property type="entry name" value="Metallo-hydrolase/oxidoreductase"/>
    <property type="match status" value="1"/>
</dbReference>
<organism evidence="1 2">
    <name type="scientific">Fusarium mexicanum</name>
    <dbReference type="NCBI Taxonomy" id="751941"/>
    <lineage>
        <taxon>Eukaryota</taxon>
        <taxon>Fungi</taxon>
        <taxon>Dikarya</taxon>
        <taxon>Ascomycota</taxon>
        <taxon>Pezizomycotina</taxon>
        <taxon>Sordariomycetes</taxon>
        <taxon>Hypocreomycetidae</taxon>
        <taxon>Hypocreales</taxon>
        <taxon>Nectriaceae</taxon>
        <taxon>Fusarium</taxon>
        <taxon>Fusarium fujikuroi species complex</taxon>
    </lineage>
</organism>
<name>A0A8H5IFH4_9HYPO</name>
<evidence type="ECO:0000313" key="1">
    <source>
        <dbReference type="EMBL" id="KAF5536308.1"/>
    </source>
</evidence>
<keyword evidence="2" id="KW-1185">Reference proteome</keyword>
<dbReference type="Proteomes" id="UP000522262">
    <property type="component" value="Unassembled WGS sequence"/>
</dbReference>
<dbReference type="PANTHER" id="PTHR43223:SF1">
    <property type="entry name" value="ALKYL_ARYL-SULFATASE BDS1"/>
    <property type="match status" value="1"/>
</dbReference>
<sequence length="189" mass="21175">MDSPNPTSKPPTQTTIDQQEQVLQSLPFGEKADFVNAERGLKGRMKHNIVKNADGKVVWNNDAYRFLDHDAPDSANPSLWRQAISQSSTAAERVTLGRDPGAAARACVKRSLYHVADEIGPWRSRRYFVSHILGLYDSSKCSFLPTLARLLVVVFRLPEMPALLTLIMRPIMRYHKNILQGTNLISTSS</sequence>
<dbReference type="EMBL" id="JAAOAM010000259">
    <property type="protein sequence ID" value="KAF5536308.1"/>
    <property type="molecule type" value="Genomic_DNA"/>
</dbReference>
<dbReference type="PANTHER" id="PTHR43223">
    <property type="entry name" value="ALKYL/ARYL-SULFATASE"/>
    <property type="match status" value="1"/>
</dbReference>
<dbReference type="Gene3D" id="3.60.15.30">
    <property type="entry name" value="Metallo-beta-lactamase domain"/>
    <property type="match status" value="1"/>
</dbReference>
<protein>
    <submittedName>
        <fullName evidence="1">Uncharacterized protein</fullName>
    </submittedName>
</protein>
<dbReference type="GO" id="GO:0018741">
    <property type="term" value="F:linear primary-alkylsulfatase activity"/>
    <property type="evidence" value="ECO:0007669"/>
    <property type="project" value="TreeGrafter"/>
</dbReference>
<dbReference type="GO" id="GO:0018909">
    <property type="term" value="P:dodecyl sulfate metabolic process"/>
    <property type="evidence" value="ECO:0007669"/>
    <property type="project" value="TreeGrafter"/>
</dbReference>
<dbReference type="InterPro" id="IPR036866">
    <property type="entry name" value="RibonucZ/Hydroxyglut_hydro"/>
</dbReference>
<dbReference type="AlphaFoldDB" id="A0A8H5IFH4"/>
<accession>A0A8H5IFH4</accession>
<gene>
    <name evidence="1" type="ORF">FMEXI_10403</name>
</gene>
<reference evidence="1 2" key="1">
    <citation type="submission" date="2020-05" db="EMBL/GenBank/DDBJ databases">
        <title>Identification and distribution of gene clusters putatively required for synthesis of sphingolipid metabolism inhibitors in phylogenetically diverse species of the filamentous fungus Fusarium.</title>
        <authorList>
            <person name="Kim H.-S."/>
            <person name="Busman M."/>
            <person name="Brown D.W."/>
            <person name="Divon H."/>
            <person name="Uhlig S."/>
            <person name="Proctor R.H."/>
        </authorList>
    </citation>
    <scope>NUCLEOTIDE SEQUENCE [LARGE SCALE GENOMIC DNA]</scope>
    <source>
        <strain evidence="1 2">NRRL 53147</strain>
    </source>
</reference>
<dbReference type="InterPro" id="IPR052195">
    <property type="entry name" value="Bact_Alkyl/Aryl-Sulfatase"/>
</dbReference>